<name>A0AAU9FC16_DROMD</name>
<evidence type="ECO:0000256" key="2">
    <source>
        <dbReference type="ARBA" id="ARBA00022692"/>
    </source>
</evidence>
<feature type="domain" description="PLAT" evidence="9">
    <location>
        <begin position="1233"/>
        <end position="1350"/>
    </location>
</feature>
<keyword evidence="5 7" id="KW-0472">Membrane</keyword>
<feature type="signal peptide" evidence="8">
    <location>
        <begin position="1"/>
        <end position="24"/>
    </location>
</feature>
<protein>
    <recommendedName>
        <fullName evidence="9">PLAT domain-containing protein</fullName>
    </recommendedName>
</protein>
<evidence type="ECO:0000256" key="6">
    <source>
        <dbReference type="PROSITE-ProRule" id="PRU00152"/>
    </source>
</evidence>
<evidence type="ECO:0000259" key="9">
    <source>
        <dbReference type="PROSITE" id="PS50095"/>
    </source>
</evidence>
<dbReference type="GO" id="GO:0005886">
    <property type="term" value="C:plasma membrane"/>
    <property type="evidence" value="ECO:0007669"/>
    <property type="project" value="TreeGrafter"/>
</dbReference>
<comment type="subcellular location">
    <subcellularLocation>
        <location evidence="1">Membrane</location>
    </subcellularLocation>
</comment>
<evidence type="ECO:0000256" key="4">
    <source>
        <dbReference type="ARBA" id="ARBA00022989"/>
    </source>
</evidence>
<feature type="transmembrane region" description="Helical" evidence="7">
    <location>
        <begin position="1402"/>
        <end position="1420"/>
    </location>
</feature>
<dbReference type="EMBL" id="AP029264">
    <property type="protein sequence ID" value="BFF93217.1"/>
    <property type="molecule type" value="Genomic_DNA"/>
</dbReference>
<dbReference type="PROSITE" id="PS50095">
    <property type="entry name" value="PLAT"/>
    <property type="match status" value="1"/>
</dbReference>
<keyword evidence="8" id="KW-0732">Signal</keyword>
<evidence type="ECO:0000256" key="5">
    <source>
        <dbReference type="ARBA" id="ARBA00023136"/>
    </source>
</evidence>
<evidence type="ECO:0000256" key="7">
    <source>
        <dbReference type="SAM" id="Phobius"/>
    </source>
</evidence>
<reference evidence="10 11" key="1">
    <citation type="submission" date="2024-02" db="EMBL/GenBank/DDBJ databases">
        <title>A chromosome-level genome assembly of Drosophila madeirensis, a fruit fly species endemic to Madeira island.</title>
        <authorList>
            <person name="Tomihara K."/>
            <person name="Llopart A."/>
            <person name="Yamamoto D."/>
        </authorList>
    </citation>
    <scope>NUCLEOTIDE SEQUENCE [LARGE SCALE GENOMIC DNA]</scope>
    <source>
        <strain evidence="10 11">RF1</strain>
    </source>
</reference>
<feature type="transmembrane region" description="Helical" evidence="7">
    <location>
        <begin position="1450"/>
        <end position="1472"/>
    </location>
</feature>
<feature type="chain" id="PRO_5043975669" description="PLAT domain-containing protein" evidence="8">
    <location>
        <begin position="25"/>
        <end position="1475"/>
    </location>
</feature>
<dbReference type="Pfam" id="PF02010">
    <property type="entry name" value="REJ"/>
    <property type="match status" value="1"/>
</dbReference>
<dbReference type="InterPro" id="IPR001024">
    <property type="entry name" value="PLAT/LH2_dom"/>
</dbReference>
<evidence type="ECO:0000256" key="3">
    <source>
        <dbReference type="ARBA" id="ARBA00022737"/>
    </source>
</evidence>
<keyword evidence="3" id="KW-0677">Repeat</keyword>
<dbReference type="GO" id="GO:0006816">
    <property type="term" value="P:calcium ion transport"/>
    <property type="evidence" value="ECO:0007669"/>
    <property type="project" value="TreeGrafter"/>
</dbReference>
<dbReference type="InterPro" id="IPR036392">
    <property type="entry name" value="PLAT/LH2_dom_sf"/>
</dbReference>
<dbReference type="SUPFAM" id="SSF49723">
    <property type="entry name" value="Lipase/lipooxygenase domain (PLAT/LH2 domain)"/>
    <property type="match status" value="1"/>
</dbReference>
<dbReference type="CDD" id="cd00113">
    <property type="entry name" value="PLAT"/>
    <property type="match status" value="1"/>
</dbReference>
<sequence length="1475" mass="172894">MEMFLFLIMTSISIMWLMDHRSSAQNQGRKWDPYRSQWDLEEENIEPAIYNQSTQYSMLVLESEMNPFQRIPERYRNFLNWDNQVHNYQRIKRHWDPAYNESLDYRENLSAFPSMRSKRKGKVEKVKYPLKPHIEYNRRPMYGELYHIIVTLPSLGREKFVMNLTVNTGDYLIDEVIAEPWGKPNPWHYTTKLPSILQMYGIRVGKLPYRRCYFYHTHASYFNSLHRYVYITITSFKDRSKLLARKARRDITIVLPRHMHCDPFLNLPFCKDPNFPVDVSPRSHLQFFAELGDDCKEFEYDHIDWNFYDISERHLIGHAGVSKGLVLKIPPYKVRFKYTVSMGRYSFLLRANALINGVNCVARCYVRMVAVHVEPRIQGNIYRRVNAAREIILDGERSRDRSRARKDDYSRIFSWGCFSRGDPKNKYCRDKMSTKSVMKIPANSLQPGKFYNYSLTLFSRIDARVNATDYQMLEVVNERTITPHIRCRRNCYLDVFAPIDSIHLMAECFDCDAKIFSYKWYVHTDKSHSMESPYSYLVYRSNDAELQIRLEIMLVDGMSGEAHLKLRRNDGPQNGECIIWPNKGLEAYTSFYVGCTDFRTNYPPLQFRYSIRLGVIDSNVPYSLFKTTLPATKKLYVSICDYLDMCVDVTLMVKVLKTDKIGIINVNNTLRHLLNIRDYISKMPYMLKHGRWNKAYVIALVAAQRIHSASEGREIFAHLNREAIMTGTQIEQLSVLAAQLMRRLSPMDYRGAALISKIFTRMSLAFEEIIEQLEWLHRAAYNSLTDQHMFFLYTLASRTEIHAPAQCKTYDDNCNMGQNVGLEENLEMEVDPITLLRINWWLKVTWYLYKCIYYLGVLGTSRHHAYDEAMTVLQGGIAYQMNVTEISHSVVNLTVDTIDGIHHVQISTALMEELDDLLRGRTILFQIISQQNVHNMYWWYPEPLPSETNVLIVHAYSPLYNYPMGSRLPLKHPLVYYMNISDFSANPEFVKWMANSTIQSASHIHYYTIPLRSRSVLAVRIVRVTDPIRISMSLNEKPKLHEIREKACLVTPDMKGKRIWMTNNCPDKAIAYVGVLSDKYKLKDEEHTHEDGSRKLQLKHIVKTFLNYSVLLETYQCNSWANRSLNPGWSTDHCTTKLDNENGMLVKCTCDILGPLASRIFPVVAERYITVMVLPILETNWYMFTMFLMLFLLLMAVLLSYIGRMAAHQHRHVQECRHKSVRFKEDMTFDSEKDLLVLVRTGGQEFAGTTSNIKFYFKSREGKQSSYIISQDPARPRLVRNSINKITLPAGTVKIPTRLAFGIERNGRYPRWYCRTVTIIDLNSDMEQLFIVERWIEDGHTPFIRSPYFTRSANERPVLSWTRRFRNSFEQRFLNWFLVSPMTGPWLSRNTLYTMTRFERSCVWICNVSLTILLVSLYFGPSPFEEVPEEVLKEEKRTTVKIHEVVALGVYSGAIGICVLLFFEFVIMRLLWRRH</sequence>
<dbReference type="Pfam" id="PF01477">
    <property type="entry name" value="PLAT"/>
    <property type="match status" value="1"/>
</dbReference>
<accession>A0AAU9FC16</accession>
<dbReference type="Gene3D" id="2.60.60.20">
    <property type="entry name" value="PLAT/LH2 domain"/>
    <property type="match status" value="1"/>
</dbReference>
<evidence type="ECO:0000256" key="8">
    <source>
        <dbReference type="SAM" id="SignalP"/>
    </source>
</evidence>
<dbReference type="InterPro" id="IPR002859">
    <property type="entry name" value="PKD/REJ-like"/>
</dbReference>
<keyword evidence="11" id="KW-1185">Reference proteome</keyword>
<comment type="caution">
    <text evidence="6">Lacks conserved residue(s) required for the propagation of feature annotation.</text>
</comment>
<organism evidence="10 11">
    <name type="scientific">Drosophila madeirensis</name>
    <name type="common">Fruit fly</name>
    <dbReference type="NCBI Taxonomy" id="30013"/>
    <lineage>
        <taxon>Eukaryota</taxon>
        <taxon>Metazoa</taxon>
        <taxon>Ecdysozoa</taxon>
        <taxon>Arthropoda</taxon>
        <taxon>Hexapoda</taxon>
        <taxon>Insecta</taxon>
        <taxon>Pterygota</taxon>
        <taxon>Neoptera</taxon>
        <taxon>Endopterygota</taxon>
        <taxon>Diptera</taxon>
        <taxon>Brachycera</taxon>
        <taxon>Muscomorpha</taxon>
        <taxon>Ephydroidea</taxon>
        <taxon>Drosophilidae</taxon>
        <taxon>Drosophila</taxon>
        <taxon>Sophophora</taxon>
    </lineage>
</organism>
<dbReference type="GO" id="GO:0005261">
    <property type="term" value="F:monoatomic cation channel activity"/>
    <property type="evidence" value="ECO:0007669"/>
    <property type="project" value="TreeGrafter"/>
</dbReference>
<evidence type="ECO:0000313" key="11">
    <source>
        <dbReference type="Proteomes" id="UP001500889"/>
    </source>
</evidence>
<dbReference type="PANTHER" id="PTHR46730:SF1">
    <property type="entry name" value="PLAT DOMAIN-CONTAINING PROTEIN"/>
    <property type="match status" value="1"/>
</dbReference>
<evidence type="ECO:0000256" key="1">
    <source>
        <dbReference type="ARBA" id="ARBA00004370"/>
    </source>
</evidence>
<dbReference type="Proteomes" id="UP001500889">
    <property type="component" value="Chromosome U"/>
</dbReference>
<keyword evidence="4 7" id="KW-1133">Transmembrane helix</keyword>
<keyword evidence="2 7" id="KW-0812">Transmembrane</keyword>
<dbReference type="PANTHER" id="PTHR46730">
    <property type="entry name" value="POLYCYSTIN-1"/>
    <property type="match status" value="1"/>
</dbReference>
<feature type="transmembrane region" description="Helical" evidence="7">
    <location>
        <begin position="1181"/>
        <end position="1202"/>
    </location>
</feature>
<evidence type="ECO:0000313" key="10">
    <source>
        <dbReference type="EMBL" id="BFF93217.1"/>
    </source>
</evidence>
<gene>
    <name evidence="10" type="ORF">DMAD_11108</name>
</gene>
<proteinExistence type="predicted"/>